<evidence type="ECO:0000256" key="4">
    <source>
        <dbReference type="SAM" id="Phobius"/>
    </source>
</evidence>
<feature type="transmembrane region" description="Helical" evidence="4">
    <location>
        <begin position="128"/>
        <end position="147"/>
    </location>
</feature>
<dbReference type="InterPro" id="IPR011701">
    <property type="entry name" value="MFS"/>
</dbReference>
<feature type="transmembrane region" description="Helical" evidence="4">
    <location>
        <begin position="98"/>
        <end position="116"/>
    </location>
</feature>
<protein>
    <recommendedName>
        <fullName evidence="5">Major facilitator superfamily (MFS) profile domain-containing protein</fullName>
    </recommendedName>
</protein>
<dbReference type="OrthoDB" id="9797740at2"/>
<dbReference type="PROSITE" id="PS50850">
    <property type="entry name" value="MFS"/>
    <property type="match status" value="1"/>
</dbReference>
<feature type="domain" description="Major facilitator superfamily (MFS) profile" evidence="5">
    <location>
        <begin position="8"/>
        <end position="384"/>
    </location>
</feature>
<name>A0A510JAQ0_9FUSO</name>
<evidence type="ECO:0000256" key="3">
    <source>
        <dbReference type="ARBA" id="ARBA00023136"/>
    </source>
</evidence>
<organism evidence="6 7">
    <name type="scientific">Pseudoleptotrichia goodfellowii</name>
    <dbReference type="NCBI Taxonomy" id="157692"/>
    <lineage>
        <taxon>Bacteria</taxon>
        <taxon>Fusobacteriati</taxon>
        <taxon>Fusobacteriota</taxon>
        <taxon>Fusobacteriia</taxon>
        <taxon>Fusobacteriales</taxon>
        <taxon>Leptotrichiaceae</taxon>
        <taxon>Pseudoleptotrichia</taxon>
    </lineage>
</organism>
<accession>A0A510JAQ0</accession>
<dbReference type="Proteomes" id="UP000321606">
    <property type="component" value="Chromosome"/>
</dbReference>
<keyword evidence="2 4" id="KW-1133">Transmembrane helix</keyword>
<proteinExistence type="predicted"/>
<feature type="transmembrane region" description="Helical" evidence="4">
    <location>
        <begin position="159"/>
        <end position="180"/>
    </location>
</feature>
<feature type="transmembrane region" description="Helical" evidence="4">
    <location>
        <begin position="201"/>
        <end position="225"/>
    </location>
</feature>
<gene>
    <name evidence="6" type="ORF">JCM16774_1196</name>
</gene>
<evidence type="ECO:0000256" key="1">
    <source>
        <dbReference type="ARBA" id="ARBA00022692"/>
    </source>
</evidence>
<evidence type="ECO:0000259" key="5">
    <source>
        <dbReference type="PROSITE" id="PS50850"/>
    </source>
</evidence>
<dbReference type="EMBL" id="AP019822">
    <property type="protein sequence ID" value="BBM36264.1"/>
    <property type="molecule type" value="Genomic_DNA"/>
</dbReference>
<dbReference type="Pfam" id="PF07690">
    <property type="entry name" value="MFS_1"/>
    <property type="match status" value="1"/>
</dbReference>
<feature type="transmembrane region" description="Helical" evidence="4">
    <location>
        <begin position="293"/>
        <end position="315"/>
    </location>
</feature>
<sequence length="388" mass="42732">MKKFNYSYALLIFIVAFNLRLGISSVPPIQLIIQESLKLSNLEVSLLTGMPVICMGIFAFLVGKVQEKYGMRKSIFALLLVLGIGTLARGFVNDYVFLLITTFCIGFSIAIIGPLLSGFIKKEFPDHGSILIGIYSSAMGIGSLVVSNTTKGITDLWNWQWGLAVWGIISIAAGIVWIIFSPEESTENTEKIHVKIDFTDINIWKMIMFFGVQSGIFYGFSAWLIPFLKDRGIKEEYTISLLTFYVAMQMAFGFIIPVLMHKIGSARKWGTFSAGSMALGSLIPVLFETNIITAIIIITLMSIGLGGSFPIAMILPLEYSENSEEAGVITGVVQAIGYVLGGIMPLVFGYVVDKTKNYDNLFYQMVIGSVILVIIGMSKIHRKNAVNQ</sequence>
<feature type="transmembrane region" description="Helical" evidence="4">
    <location>
        <begin position="75"/>
        <end position="92"/>
    </location>
</feature>
<dbReference type="PANTHER" id="PTHR23523">
    <property type="match status" value="1"/>
</dbReference>
<feature type="transmembrane region" description="Helical" evidence="4">
    <location>
        <begin position="327"/>
        <end position="349"/>
    </location>
</feature>
<dbReference type="AlphaFoldDB" id="A0A510JAQ0"/>
<dbReference type="SUPFAM" id="SSF103473">
    <property type="entry name" value="MFS general substrate transporter"/>
    <property type="match status" value="1"/>
</dbReference>
<dbReference type="STRING" id="714315.GCA_000516535_01197"/>
<dbReference type="GO" id="GO:0022857">
    <property type="term" value="F:transmembrane transporter activity"/>
    <property type="evidence" value="ECO:0007669"/>
    <property type="project" value="InterPro"/>
</dbReference>
<dbReference type="InterPro" id="IPR020846">
    <property type="entry name" value="MFS_dom"/>
</dbReference>
<dbReference type="RefSeq" id="WP_026737618.1">
    <property type="nucleotide sequence ID" value="NZ_AP019822.1"/>
</dbReference>
<evidence type="ECO:0000256" key="2">
    <source>
        <dbReference type="ARBA" id="ARBA00022989"/>
    </source>
</evidence>
<feature type="transmembrane region" description="Helical" evidence="4">
    <location>
        <begin position="269"/>
        <end position="287"/>
    </location>
</feature>
<keyword evidence="3 4" id="KW-0472">Membrane</keyword>
<evidence type="ECO:0000313" key="7">
    <source>
        <dbReference type="Proteomes" id="UP000321606"/>
    </source>
</evidence>
<dbReference type="Gene3D" id="1.20.1250.20">
    <property type="entry name" value="MFS general substrate transporter like domains"/>
    <property type="match status" value="1"/>
</dbReference>
<feature type="transmembrane region" description="Helical" evidence="4">
    <location>
        <begin position="237"/>
        <end position="260"/>
    </location>
</feature>
<dbReference type="KEGG" id="lgo:JCM16774_1196"/>
<feature type="transmembrane region" description="Helical" evidence="4">
    <location>
        <begin position="46"/>
        <end position="63"/>
    </location>
</feature>
<feature type="transmembrane region" description="Helical" evidence="4">
    <location>
        <begin position="361"/>
        <end position="380"/>
    </location>
</feature>
<evidence type="ECO:0000313" key="6">
    <source>
        <dbReference type="EMBL" id="BBM36264.1"/>
    </source>
</evidence>
<dbReference type="InterPro" id="IPR052524">
    <property type="entry name" value="MFS_Cyanate_Porter"/>
</dbReference>
<reference evidence="6 7" key="1">
    <citation type="submission" date="2019-07" db="EMBL/GenBank/DDBJ databases">
        <title>Complete Genome Sequence of Leptotrichia goodfellowii Strain JCM 16774.</title>
        <authorList>
            <person name="Watanabe S."/>
            <person name="Cui L."/>
        </authorList>
    </citation>
    <scope>NUCLEOTIDE SEQUENCE [LARGE SCALE GENOMIC DNA]</scope>
    <source>
        <strain evidence="6 7">JCM16774</strain>
    </source>
</reference>
<dbReference type="InterPro" id="IPR036259">
    <property type="entry name" value="MFS_trans_sf"/>
</dbReference>
<dbReference type="PANTHER" id="PTHR23523:SF2">
    <property type="entry name" value="2-NITROIMIDAZOLE TRANSPORTER"/>
    <property type="match status" value="1"/>
</dbReference>
<keyword evidence="1 4" id="KW-0812">Transmembrane</keyword>